<feature type="domain" description="ATP phosphoribosyltransferase catalytic" evidence="17">
    <location>
        <begin position="57"/>
        <end position="206"/>
    </location>
</feature>
<evidence type="ECO:0000256" key="5">
    <source>
        <dbReference type="ARBA" id="ARBA00011496"/>
    </source>
</evidence>
<keyword evidence="12 16" id="KW-0547">Nucleotide-binding</keyword>
<evidence type="ECO:0000313" key="18">
    <source>
        <dbReference type="EMBL" id="SIS53654.1"/>
    </source>
</evidence>
<dbReference type="InterPro" id="IPR001348">
    <property type="entry name" value="ATP_PRibTrfase_HisG"/>
</dbReference>
<dbReference type="PROSITE" id="PS01316">
    <property type="entry name" value="ATP_P_PHORIBOSYLTR"/>
    <property type="match status" value="1"/>
</dbReference>
<dbReference type="GO" id="GO:0005737">
    <property type="term" value="C:cytoplasm"/>
    <property type="evidence" value="ECO:0007669"/>
    <property type="project" value="UniProtKB-SubCell"/>
</dbReference>
<dbReference type="GO" id="GO:0005524">
    <property type="term" value="F:ATP binding"/>
    <property type="evidence" value="ECO:0007669"/>
    <property type="project" value="UniProtKB-KW"/>
</dbReference>
<keyword evidence="19" id="KW-1185">Reference proteome</keyword>
<keyword evidence="8 16" id="KW-0963">Cytoplasm</keyword>
<evidence type="ECO:0000256" key="1">
    <source>
        <dbReference type="ARBA" id="ARBA00000915"/>
    </source>
</evidence>
<dbReference type="EC" id="2.4.2.17" evidence="6 16"/>
<dbReference type="SUPFAM" id="SSF53850">
    <property type="entry name" value="Periplasmic binding protein-like II"/>
    <property type="match status" value="1"/>
</dbReference>
<dbReference type="Gene3D" id="3.40.190.10">
    <property type="entry name" value="Periplasmic binding protein-like II"/>
    <property type="match status" value="2"/>
</dbReference>
<evidence type="ECO:0000256" key="3">
    <source>
        <dbReference type="ARBA" id="ARBA00004667"/>
    </source>
</evidence>
<evidence type="ECO:0000256" key="2">
    <source>
        <dbReference type="ARBA" id="ARBA00004496"/>
    </source>
</evidence>
<evidence type="ECO:0000256" key="11">
    <source>
        <dbReference type="ARBA" id="ARBA00022679"/>
    </source>
</evidence>
<evidence type="ECO:0000256" key="12">
    <source>
        <dbReference type="ARBA" id="ARBA00022741"/>
    </source>
</evidence>
<dbReference type="Pfam" id="PF01634">
    <property type="entry name" value="HisG"/>
    <property type="match status" value="1"/>
</dbReference>
<evidence type="ECO:0000313" key="19">
    <source>
        <dbReference type="Proteomes" id="UP000186795"/>
    </source>
</evidence>
<evidence type="ECO:0000256" key="9">
    <source>
        <dbReference type="ARBA" id="ARBA00022605"/>
    </source>
</evidence>
<proteinExistence type="inferred from homology"/>
<evidence type="ECO:0000256" key="13">
    <source>
        <dbReference type="ARBA" id="ARBA00022840"/>
    </source>
</evidence>
<keyword evidence="10 16" id="KW-0328">Glycosyltransferase</keyword>
<evidence type="ECO:0000256" key="10">
    <source>
        <dbReference type="ARBA" id="ARBA00022676"/>
    </source>
</evidence>
<evidence type="ECO:0000256" key="4">
    <source>
        <dbReference type="ARBA" id="ARBA00009489"/>
    </source>
</evidence>
<keyword evidence="13 16" id="KW-0067">ATP-binding</keyword>
<dbReference type="UniPathway" id="UPA00031">
    <property type="reaction ID" value="UER00006"/>
</dbReference>
<organism evidence="18 19">
    <name type="scientific">Kroppenstedtia eburnea</name>
    <dbReference type="NCBI Taxonomy" id="714067"/>
    <lineage>
        <taxon>Bacteria</taxon>
        <taxon>Bacillati</taxon>
        <taxon>Bacillota</taxon>
        <taxon>Bacilli</taxon>
        <taxon>Bacillales</taxon>
        <taxon>Thermoactinomycetaceae</taxon>
        <taxon>Kroppenstedtia</taxon>
    </lineage>
</organism>
<evidence type="ECO:0000256" key="7">
    <source>
        <dbReference type="ARBA" id="ARBA00020998"/>
    </source>
</evidence>
<dbReference type="NCBIfam" id="TIGR00070">
    <property type="entry name" value="hisG"/>
    <property type="match status" value="1"/>
</dbReference>
<comment type="domain">
    <text evidence="16">Lacks the C-terminal regulatory region which is replaced by HisZ.</text>
</comment>
<evidence type="ECO:0000256" key="14">
    <source>
        <dbReference type="ARBA" id="ARBA00023102"/>
    </source>
</evidence>
<dbReference type="CDD" id="cd13595">
    <property type="entry name" value="PBP2_HisGs"/>
    <property type="match status" value="1"/>
</dbReference>
<name>A0A1N7JWS7_9BACL</name>
<reference evidence="19" key="1">
    <citation type="submission" date="2017-01" db="EMBL/GenBank/DDBJ databases">
        <authorList>
            <person name="Varghese N."/>
            <person name="Submissions S."/>
        </authorList>
    </citation>
    <scope>NUCLEOTIDE SEQUENCE [LARGE SCALE GENOMIC DNA]</scope>
    <source>
        <strain evidence="19">DSM 45196</strain>
    </source>
</reference>
<dbReference type="InterPro" id="IPR018198">
    <property type="entry name" value="ATP_PRibTrfase_CS"/>
</dbReference>
<dbReference type="PANTHER" id="PTHR21403:SF8">
    <property type="entry name" value="ATP PHOSPHORIBOSYLTRANSFERASE"/>
    <property type="match status" value="1"/>
</dbReference>
<comment type="catalytic activity">
    <reaction evidence="1 16">
        <text>1-(5-phospho-beta-D-ribosyl)-ATP + diphosphate = 5-phospho-alpha-D-ribose 1-diphosphate + ATP</text>
        <dbReference type="Rhea" id="RHEA:18473"/>
        <dbReference type="ChEBI" id="CHEBI:30616"/>
        <dbReference type="ChEBI" id="CHEBI:33019"/>
        <dbReference type="ChEBI" id="CHEBI:58017"/>
        <dbReference type="ChEBI" id="CHEBI:73183"/>
        <dbReference type="EC" id="2.4.2.17"/>
    </reaction>
</comment>
<accession>A0A1N7JWS7</accession>
<evidence type="ECO:0000259" key="17">
    <source>
        <dbReference type="Pfam" id="PF01634"/>
    </source>
</evidence>
<gene>
    <name evidence="16" type="primary">hisG</name>
    <name evidence="18" type="ORF">SAMN05421790_102330</name>
</gene>
<protein>
    <recommendedName>
        <fullName evidence="7 16">ATP phosphoribosyltransferase</fullName>
        <shortName evidence="16">ATP-PRT</shortName>
        <shortName evidence="16">ATP-PRTase</shortName>
        <ecNumber evidence="6 16">2.4.2.17</ecNumber>
    </recommendedName>
</protein>
<keyword evidence="11 16" id="KW-0808">Transferase</keyword>
<keyword evidence="9 16" id="KW-0028">Amino-acid biosynthesis</keyword>
<dbReference type="HAMAP" id="MF_01018">
    <property type="entry name" value="HisG_Short"/>
    <property type="match status" value="1"/>
</dbReference>
<dbReference type="EMBL" id="FTOD01000002">
    <property type="protein sequence ID" value="SIS53654.1"/>
    <property type="molecule type" value="Genomic_DNA"/>
</dbReference>
<dbReference type="InterPro" id="IPR013820">
    <property type="entry name" value="ATP_PRibTrfase_cat"/>
</dbReference>
<comment type="similarity">
    <text evidence="4 16">Belongs to the ATP phosphoribosyltransferase family. Short subfamily.</text>
</comment>
<comment type="subcellular location">
    <subcellularLocation>
        <location evidence="2 16">Cytoplasm</location>
    </subcellularLocation>
</comment>
<dbReference type="GO" id="GO:0000105">
    <property type="term" value="P:L-histidine biosynthetic process"/>
    <property type="evidence" value="ECO:0007669"/>
    <property type="project" value="UniProtKB-UniRule"/>
</dbReference>
<comment type="pathway">
    <text evidence="3 16">Amino-acid biosynthesis; L-histidine biosynthesis; L-histidine from 5-phospho-alpha-D-ribose 1-diphosphate: step 1/9.</text>
</comment>
<dbReference type="PANTHER" id="PTHR21403">
    <property type="entry name" value="ATP PHOSPHORIBOSYLTRANSFERASE ATP-PRTASE"/>
    <property type="match status" value="1"/>
</dbReference>
<sequence length="232" mass="25518">MGIEGRLTVAMPKGRIFSDALTLLEEAGLNLPRELAEDSRKLMVEVPAEDLSFLLVKPVDVPTCVEHGAADLGVAGKDVLMEEDRDVYELLDLQISPCRLSLAGTPDWQPVLNPKVATKYPRIANRWFREQGQQVEVICLNGSVELAPLTGLADRIVDIVSTGQTLRENGLVELEEITRVTSRLIANRASYRLKSRRIDRLYERLARVVMGKGDCDDRGGPSGAVVHTSESG</sequence>
<comment type="subunit">
    <text evidence="5 16">Heteromultimer composed of HisG and HisZ subunits.</text>
</comment>
<dbReference type="GO" id="GO:0003879">
    <property type="term" value="F:ATP phosphoribosyltransferase activity"/>
    <property type="evidence" value="ECO:0007669"/>
    <property type="project" value="UniProtKB-UniRule"/>
</dbReference>
<evidence type="ECO:0000256" key="8">
    <source>
        <dbReference type="ARBA" id="ARBA00022490"/>
    </source>
</evidence>
<evidence type="ECO:0000256" key="6">
    <source>
        <dbReference type="ARBA" id="ARBA00011946"/>
    </source>
</evidence>
<dbReference type="RefSeq" id="WP_076523872.1">
    <property type="nucleotide sequence ID" value="NZ_CP048103.1"/>
</dbReference>
<dbReference type="InterPro" id="IPR024893">
    <property type="entry name" value="ATP_PRibTrfase_HisG_short"/>
</dbReference>
<dbReference type="OrthoDB" id="9801867at2"/>
<dbReference type="Proteomes" id="UP000186795">
    <property type="component" value="Unassembled WGS sequence"/>
</dbReference>
<evidence type="ECO:0000256" key="15">
    <source>
        <dbReference type="ARBA" id="ARBA00024861"/>
    </source>
</evidence>
<keyword evidence="14 16" id="KW-0368">Histidine biosynthesis</keyword>
<comment type="function">
    <text evidence="15 16">Catalyzes the condensation of ATP and 5-phosphoribose 1-diphosphate to form N'-(5'-phosphoribosyl)-ATP (PR-ATP). Has a crucial role in the pathway because the rate of histidine biosynthesis seems to be controlled primarily by regulation of HisG enzymatic activity.</text>
</comment>
<dbReference type="FunFam" id="3.40.190.10:FF:000008">
    <property type="entry name" value="ATP phosphoribosyltransferase"/>
    <property type="match status" value="1"/>
</dbReference>
<evidence type="ECO:0000256" key="16">
    <source>
        <dbReference type="HAMAP-Rule" id="MF_01018"/>
    </source>
</evidence>
<dbReference type="AlphaFoldDB" id="A0A1N7JWS7"/>
<dbReference type="FunFam" id="3.40.190.10:FF:000011">
    <property type="entry name" value="ATP phosphoribosyltransferase"/>
    <property type="match status" value="1"/>
</dbReference>